<sequence>MKLCASSHAHLEIWRSNPTTSWQNVTVKARAADGIGTVDVFTDSVTIVDHLPTCSNAASAIDSAVILAFTIGNMIISILTIIIWVCVLKNRRK</sequence>
<dbReference type="EMBL" id="UZAH01029628">
    <property type="protein sequence ID" value="VDP07099.1"/>
    <property type="molecule type" value="Genomic_DNA"/>
</dbReference>
<feature type="transmembrane region" description="Helical" evidence="1">
    <location>
        <begin position="65"/>
        <end position="88"/>
    </location>
</feature>
<organism evidence="2">
    <name type="scientific">Heligmosomoides polygyrus</name>
    <name type="common">Parasitic roundworm</name>
    <dbReference type="NCBI Taxonomy" id="6339"/>
    <lineage>
        <taxon>Eukaryota</taxon>
        <taxon>Metazoa</taxon>
        <taxon>Ecdysozoa</taxon>
        <taxon>Nematoda</taxon>
        <taxon>Chromadorea</taxon>
        <taxon>Rhabditida</taxon>
        <taxon>Rhabditina</taxon>
        <taxon>Rhabditomorpha</taxon>
        <taxon>Strongyloidea</taxon>
        <taxon>Heligmosomidae</taxon>
        <taxon>Heligmosomoides</taxon>
    </lineage>
</organism>
<name>A0A3P8E451_HELPZ</name>
<accession>A0A3P8E451</accession>
<evidence type="ECO:0000256" key="1">
    <source>
        <dbReference type="SAM" id="Phobius"/>
    </source>
</evidence>
<keyword evidence="1" id="KW-1133">Transmembrane helix</keyword>
<gene>
    <name evidence="2" type="ORF">HPBE_LOCUS16816</name>
</gene>
<dbReference type="AlphaFoldDB" id="A0A3P8E451"/>
<proteinExistence type="predicted"/>
<reference evidence="2" key="1">
    <citation type="submission" date="2018-11" db="EMBL/GenBank/DDBJ databases">
        <authorList>
            <consortium name="Pathogen Informatics"/>
        </authorList>
    </citation>
    <scope>NUCLEOTIDE SEQUENCE [LARGE SCALE GENOMIC DNA]</scope>
</reference>
<keyword evidence="1" id="KW-0472">Membrane</keyword>
<keyword evidence="1" id="KW-0812">Transmembrane</keyword>
<evidence type="ECO:0000313" key="2">
    <source>
        <dbReference type="EMBL" id="VDP07099.1"/>
    </source>
</evidence>
<protein>
    <submittedName>
        <fullName evidence="2">Uncharacterized protein</fullName>
    </submittedName>
</protein>